<dbReference type="PANTHER" id="PTHR46401:SF2">
    <property type="entry name" value="GLYCOSYLTRANSFERASE WBBK-RELATED"/>
    <property type="match status" value="1"/>
</dbReference>
<dbReference type="Pfam" id="PF13692">
    <property type="entry name" value="Glyco_trans_1_4"/>
    <property type="match status" value="1"/>
</dbReference>
<organism evidence="2 3">
    <name type="scientific">Siculibacillus lacustris</name>
    <dbReference type="NCBI Taxonomy" id="1549641"/>
    <lineage>
        <taxon>Bacteria</taxon>
        <taxon>Pseudomonadati</taxon>
        <taxon>Pseudomonadota</taxon>
        <taxon>Alphaproteobacteria</taxon>
        <taxon>Hyphomicrobiales</taxon>
        <taxon>Ancalomicrobiaceae</taxon>
        <taxon>Siculibacillus</taxon>
    </lineage>
</organism>
<comment type="caution">
    <text evidence="2">The sequence shown here is derived from an EMBL/GenBank/DDBJ whole genome shotgun (WGS) entry which is preliminary data.</text>
</comment>
<protein>
    <submittedName>
        <fullName evidence="2">Glycosyltransferase</fullName>
    </submittedName>
</protein>
<evidence type="ECO:0000256" key="1">
    <source>
        <dbReference type="ARBA" id="ARBA00022679"/>
    </source>
</evidence>
<sequence length="474" mass="51717">MRKRPESVLPGKAVRPHRCRTRDFRSDFLTDDPFDHRHSDSGYCRMSAFDVARLGLKRWLRVPVRQTEAYLRALKDGTFADRPVGSAAAVRPGAAGSVDRSGRGDVLVLDYALPTPDRDAGSRTVFEHVVSLVDLGHRVHFWPSDGLDVPRYAHPLRRLGVNVVAGYFRPSLKNWLAARRGTVRHVLLNRPEVAEAHLDTLRAAGLPVLYYGHDLHFARLGMEAERTADPAIAAKAVAAERLERSIWRRVAVSTYPASDETDRIAAIEPRVVARPLLAFCFDEFHPRTAAPGEAQLMFVGSFRHPPNVAAAEILAKGVFPLVRTAIPDARLVIAGAYPTPGVSALAGDGVEIAGWLSDEALADLYARSRVAVVPLGVGAGIKLKVVEALRNGIPLVTTPVGAQGLPGLEALVPVRDGDDAIAAAVVEQLRLADEAWLCQSKAEQDYARSHFSREAMKRSLVEALELATETRPIE</sequence>
<accession>A0A4Q9VG15</accession>
<gene>
    <name evidence="2" type="ORF">EYW49_21140</name>
</gene>
<name>A0A4Q9VG15_9HYPH</name>
<evidence type="ECO:0000313" key="3">
    <source>
        <dbReference type="Proteomes" id="UP000292781"/>
    </source>
</evidence>
<dbReference type="Proteomes" id="UP000292781">
    <property type="component" value="Unassembled WGS sequence"/>
</dbReference>
<evidence type="ECO:0000313" key="2">
    <source>
        <dbReference type="EMBL" id="TBW32960.1"/>
    </source>
</evidence>
<dbReference type="OrthoDB" id="9783791at2"/>
<dbReference type="Gene3D" id="3.40.50.2000">
    <property type="entry name" value="Glycogen Phosphorylase B"/>
    <property type="match status" value="1"/>
</dbReference>
<keyword evidence="1 2" id="KW-0808">Transferase</keyword>
<dbReference type="AlphaFoldDB" id="A0A4Q9VG15"/>
<dbReference type="PANTHER" id="PTHR46401">
    <property type="entry name" value="GLYCOSYLTRANSFERASE WBBK-RELATED"/>
    <property type="match status" value="1"/>
</dbReference>
<dbReference type="SUPFAM" id="SSF53756">
    <property type="entry name" value="UDP-Glycosyltransferase/glycogen phosphorylase"/>
    <property type="match status" value="1"/>
</dbReference>
<keyword evidence="3" id="KW-1185">Reference proteome</keyword>
<proteinExistence type="predicted"/>
<dbReference type="CDD" id="cd03801">
    <property type="entry name" value="GT4_PimA-like"/>
    <property type="match status" value="1"/>
</dbReference>
<dbReference type="EMBL" id="SJFN01000049">
    <property type="protein sequence ID" value="TBW32960.1"/>
    <property type="molecule type" value="Genomic_DNA"/>
</dbReference>
<dbReference type="GO" id="GO:0009103">
    <property type="term" value="P:lipopolysaccharide biosynthetic process"/>
    <property type="evidence" value="ECO:0007669"/>
    <property type="project" value="TreeGrafter"/>
</dbReference>
<dbReference type="GO" id="GO:0016757">
    <property type="term" value="F:glycosyltransferase activity"/>
    <property type="evidence" value="ECO:0007669"/>
    <property type="project" value="TreeGrafter"/>
</dbReference>
<reference evidence="2 3" key="1">
    <citation type="submission" date="2019-02" db="EMBL/GenBank/DDBJ databases">
        <title>Siculibacillus lacustris gen. nov., sp. nov., a new rosette-forming bacterium isolated from a freshwater crater lake (Lake St. Ana, Romania).</title>
        <authorList>
            <person name="Felfoldi T."/>
            <person name="Marton Z."/>
            <person name="Szabo A."/>
            <person name="Mentes A."/>
            <person name="Boka K."/>
            <person name="Marialigeti K."/>
            <person name="Mathe I."/>
            <person name="Koncz M."/>
            <person name="Schumann P."/>
            <person name="Toth E."/>
        </authorList>
    </citation>
    <scope>NUCLEOTIDE SEQUENCE [LARGE SCALE GENOMIC DNA]</scope>
    <source>
        <strain evidence="2 3">SA-279</strain>
    </source>
</reference>
<dbReference type="RefSeq" id="WP_131311619.1">
    <property type="nucleotide sequence ID" value="NZ_SJFN01000049.1"/>
</dbReference>